<evidence type="ECO:0000256" key="2">
    <source>
        <dbReference type="ARBA" id="ARBA00022826"/>
    </source>
</evidence>
<evidence type="ECO:0000256" key="5">
    <source>
        <dbReference type="ARBA" id="ARBA00023303"/>
    </source>
</evidence>
<evidence type="ECO:0000256" key="3">
    <source>
        <dbReference type="ARBA" id="ARBA00022882"/>
    </source>
</evidence>
<dbReference type="CDD" id="cd00038">
    <property type="entry name" value="CAP_ED"/>
    <property type="match status" value="1"/>
</dbReference>
<keyword evidence="2" id="KW-0631">Potassium channel</keyword>
<keyword evidence="3" id="KW-0813">Transport</keyword>
<keyword evidence="5" id="KW-0407">Ion channel</keyword>
<feature type="domain" description="Cyclic nucleotide-binding" evidence="6">
    <location>
        <begin position="26"/>
        <end position="118"/>
    </location>
</feature>
<dbReference type="PROSITE" id="PS50042">
    <property type="entry name" value="CNMP_BINDING_3"/>
    <property type="match status" value="1"/>
</dbReference>
<keyword evidence="4" id="KW-0630">Potassium</keyword>
<dbReference type="InterPro" id="IPR014710">
    <property type="entry name" value="RmlC-like_jellyroll"/>
</dbReference>
<name>A0ABQ7VZT3_SOLTU</name>
<dbReference type="Gene3D" id="2.60.120.10">
    <property type="entry name" value="Jelly Rolls"/>
    <property type="match status" value="1"/>
</dbReference>
<proteinExistence type="predicted"/>
<evidence type="ECO:0000259" key="6">
    <source>
        <dbReference type="PROSITE" id="PS50042"/>
    </source>
</evidence>
<organism evidence="7 8">
    <name type="scientific">Solanum tuberosum</name>
    <name type="common">Potato</name>
    <dbReference type="NCBI Taxonomy" id="4113"/>
    <lineage>
        <taxon>Eukaryota</taxon>
        <taxon>Viridiplantae</taxon>
        <taxon>Streptophyta</taxon>
        <taxon>Embryophyta</taxon>
        <taxon>Tracheophyta</taxon>
        <taxon>Spermatophyta</taxon>
        <taxon>Magnoliopsida</taxon>
        <taxon>eudicotyledons</taxon>
        <taxon>Gunneridae</taxon>
        <taxon>Pentapetalae</taxon>
        <taxon>asterids</taxon>
        <taxon>lamiids</taxon>
        <taxon>Solanales</taxon>
        <taxon>Solanaceae</taxon>
        <taxon>Solanoideae</taxon>
        <taxon>Solaneae</taxon>
        <taxon>Solanum</taxon>
    </lineage>
</organism>
<accession>A0ABQ7VZT3</accession>
<evidence type="ECO:0000313" key="7">
    <source>
        <dbReference type="EMBL" id="KAH0773840.1"/>
    </source>
</evidence>
<evidence type="ECO:0000313" key="8">
    <source>
        <dbReference type="Proteomes" id="UP000826656"/>
    </source>
</evidence>
<dbReference type="EMBL" id="JAIVGD010000005">
    <property type="protein sequence ID" value="KAH0773840.1"/>
    <property type="molecule type" value="Genomic_DNA"/>
</dbReference>
<evidence type="ECO:0000256" key="1">
    <source>
        <dbReference type="ARBA" id="ARBA00022538"/>
    </source>
</evidence>
<dbReference type="InterPro" id="IPR045319">
    <property type="entry name" value="KAT/AKT"/>
</dbReference>
<dbReference type="SUPFAM" id="SSF51206">
    <property type="entry name" value="cAMP-binding domain-like"/>
    <property type="match status" value="1"/>
</dbReference>
<gene>
    <name evidence="7" type="ORF">KY290_010977</name>
</gene>
<dbReference type="InterPro" id="IPR000595">
    <property type="entry name" value="cNMP-bd_dom"/>
</dbReference>
<keyword evidence="3" id="KW-0406">Ion transport</keyword>
<keyword evidence="8" id="KW-1185">Reference proteome</keyword>
<dbReference type="PANTHER" id="PTHR45743:SF53">
    <property type="entry name" value="POTASSIUM CHANNEL"/>
    <property type="match status" value="1"/>
</dbReference>
<dbReference type="InterPro" id="IPR018490">
    <property type="entry name" value="cNMP-bd_dom_sf"/>
</dbReference>
<keyword evidence="3" id="KW-0851">Voltage-gated channel</keyword>
<dbReference type="PANTHER" id="PTHR45743">
    <property type="entry name" value="POTASSIUM CHANNEL AKT1"/>
    <property type="match status" value="1"/>
</dbReference>
<evidence type="ECO:0000256" key="4">
    <source>
        <dbReference type="ARBA" id="ARBA00022958"/>
    </source>
</evidence>
<keyword evidence="1" id="KW-0633">Potassium transport</keyword>
<protein>
    <recommendedName>
        <fullName evidence="6">Cyclic nucleotide-binding domain-containing protein</fullName>
    </recommendedName>
</protein>
<dbReference type="Proteomes" id="UP000826656">
    <property type="component" value="Unassembled WGS sequence"/>
</dbReference>
<sequence>MNVLPKAIRSTVAHYLLLPIVQNISLFRGVSRDLLFQLVPKMEAEYYPPKEDVILHNSLRSINLLVNIDGCEQIIGKAVAGESFGEIEVLLGRPQPYVVRTTEISQISYERIIMRNLVQNLQGFGGFDNVDKESDPSLVFNNCSHVSKQDTPTNPSNLISINIQTLEARTKKQVENETECCGREHQIVLDHSVVPKGHIEMAPSLSERRWKEDQLDRERGGNKSIHEVLCCSYSGNRSQTGANGGKSIKKRVTIPMRNNINSLQEQNGKVIILPDRLEELFILVTTRRNDNDSWSCRFRL</sequence>
<comment type="caution">
    <text evidence="7">The sequence shown here is derived from an EMBL/GenBank/DDBJ whole genome shotgun (WGS) entry which is preliminary data.</text>
</comment>
<reference evidence="7 8" key="1">
    <citation type="journal article" date="2021" name="bioRxiv">
        <title>Chromosome-scale and haplotype-resolved genome assembly of a tetraploid potato cultivar.</title>
        <authorList>
            <person name="Sun H."/>
            <person name="Jiao W.-B."/>
            <person name="Krause K."/>
            <person name="Campoy J.A."/>
            <person name="Goel M."/>
            <person name="Folz-Donahue K."/>
            <person name="Kukat C."/>
            <person name="Huettel B."/>
            <person name="Schneeberger K."/>
        </authorList>
    </citation>
    <scope>NUCLEOTIDE SEQUENCE [LARGE SCALE GENOMIC DNA]</scope>
    <source>
        <strain evidence="7">SolTubOtavaFocal</strain>
        <tissue evidence="7">Leaves</tissue>
    </source>
</reference>